<name>A0AA90UGJ0_9BACT</name>
<evidence type="ECO:0000256" key="2">
    <source>
        <dbReference type="SAM" id="SignalP"/>
    </source>
</evidence>
<protein>
    <submittedName>
        <fullName evidence="3">Streptopain</fullName>
    </submittedName>
</protein>
<dbReference type="InterPro" id="IPR038765">
    <property type="entry name" value="Papain-like_cys_pep_sf"/>
</dbReference>
<dbReference type="SUPFAM" id="SSF54001">
    <property type="entry name" value="Cysteine proteinases"/>
    <property type="match status" value="1"/>
</dbReference>
<reference evidence="4" key="1">
    <citation type="submission" date="2019-09" db="EMBL/GenBank/DDBJ databases">
        <title>Distinct polysaccharide growth profiles of human intestinal Prevotella copri isolates.</title>
        <authorList>
            <person name="Fehlner-Peach H."/>
            <person name="Magnabosco C."/>
            <person name="Raghavan V."/>
            <person name="Scher J.U."/>
            <person name="Tett A."/>
            <person name="Cox L.M."/>
            <person name="Gottsegen C."/>
            <person name="Watters A."/>
            <person name="Wiltshire- Gordon J.D."/>
            <person name="Segata N."/>
            <person name="Bonneau R."/>
            <person name="Littman D.R."/>
        </authorList>
    </citation>
    <scope>NUCLEOTIDE SEQUENCE [LARGE SCALE GENOMIC DNA]</scope>
    <source>
        <strain evidence="4">iAQ1179</strain>
    </source>
</reference>
<proteinExistence type="predicted"/>
<dbReference type="Proteomes" id="UP000442105">
    <property type="component" value="Unassembled WGS sequence"/>
</dbReference>
<accession>A0AA90UGJ0</accession>
<evidence type="ECO:0000256" key="1">
    <source>
        <dbReference type="PIRSR" id="PIRSR600200-1"/>
    </source>
</evidence>
<evidence type="ECO:0000313" key="3">
    <source>
        <dbReference type="EMBL" id="MQN12817.1"/>
    </source>
</evidence>
<feature type="active site" description="Proton acceptor" evidence="1">
    <location>
        <position position="311"/>
    </location>
</feature>
<gene>
    <name evidence="3" type="ORF">F7D95_08280</name>
</gene>
<dbReference type="InterPro" id="IPR000200">
    <property type="entry name" value="Peptidase_C10"/>
</dbReference>
<dbReference type="RefSeq" id="WP_153128579.1">
    <property type="nucleotide sequence ID" value="NZ_VZCW01000215.1"/>
</dbReference>
<dbReference type="PRINTS" id="PR00797">
    <property type="entry name" value="STREPTOPAIN"/>
</dbReference>
<feature type="active site" description="Nucleophile" evidence="1">
    <location>
        <position position="163"/>
    </location>
</feature>
<sequence length="552" mass="60631">MKRYFTLALVVSLFFSGAEAKERTMDEKQAIAASVLTMQSQTRGKAELTLRLLQASDTYTVLGDDSRFVVVSNDDAFDAVIGYADSPFDASANSSLAWYLRAASESMKADLQKGSAVTRALVIPSGDFKEAVEPLCKTLWAQDKPFNNLCPTTSKGKAYPSGCVATALSQIMYYHKYPVRGKGSHQYSFTPAVGDGRLLSCDFANTTFDWENMLEDYESKKDYTEVQGNAVATLMAAVGVSVDMQYTESGSGAMSREARYGLINYFCYNENINWLNRSFYSAAEWMKYIYTELNQNRPIYYTGDDERNGGHAFVLDGYDKQGMVHINWGWGPKGGNGYFDIALLNPTGFQFSEGQDMLIGISPASCLQYESRFYADEGLKASKVASLLNVQPGKIYNQTGDNISGDIAVILESSDGVKNVIQSAHVDKAITYYYVNSGSDAVKVGGVLKLPSTLKDGDYRVYVASKCDKDTDWRLIRTPEGTANSYMLTIADGKLASVGEGIADDSWTTTGITPIHAIPAKYRSAKTFNINGQQVDSSYHGIVIKDGKKVMQ</sequence>
<dbReference type="Gene3D" id="3.90.70.50">
    <property type="entry name" value="Peptidase C10, streptopain"/>
    <property type="match status" value="1"/>
</dbReference>
<dbReference type="Pfam" id="PF01640">
    <property type="entry name" value="Peptidase_C10"/>
    <property type="match status" value="1"/>
</dbReference>
<comment type="caution">
    <text evidence="3">The sequence shown here is derived from an EMBL/GenBank/DDBJ whole genome shotgun (WGS) entry which is preliminary data.</text>
</comment>
<dbReference type="AlphaFoldDB" id="A0AA90UGJ0"/>
<feature type="signal peptide" evidence="2">
    <location>
        <begin position="1"/>
        <end position="20"/>
    </location>
</feature>
<organism evidence="3 4">
    <name type="scientific">Segatella copri</name>
    <dbReference type="NCBI Taxonomy" id="165179"/>
    <lineage>
        <taxon>Bacteria</taxon>
        <taxon>Pseudomonadati</taxon>
        <taxon>Bacteroidota</taxon>
        <taxon>Bacteroidia</taxon>
        <taxon>Bacteroidales</taxon>
        <taxon>Prevotellaceae</taxon>
        <taxon>Segatella</taxon>
    </lineage>
</organism>
<dbReference type="EMBL" id="VZCW01000215">
    <property type="protein sequence ID" value="MQN12817.1"/>
    <property type="molecule type" value="Genomic_DNA"/>
</dbReference>
<dbReference type="GO" id="GO:0006508">
    <property type="term" value="P:proteolysis"/>
    <property type="evidence" value="ECO:0007669"/>
    <property type="project" value="UniProtKB-KW"/>
</dbReference>
<evidence type="ECO:0000313" key="4">
    <source>
        <dbReference type="Proteomes" id="UP000442105"/>
    </source>
</evidence>
<feature type="chain" id="PRO_5041667179" evidence="2">
    <location>
        <begin position="21"/>
        <end position="552"/>
    </location>
</feature>
<dbReference type="InterPro" id="IPR044934">
    <property type="entry name" value="Streptopain_sf"/>
</dbReference>
<keyword evidence="2" id="KW-0732">Signal</keyword>
<dbReference type="GO" id="GO:0008234">
    <property type="term" value="F:cysteine-type peptidase activity"/>
    <property type="evidence" value="ECO:0007669"/>
    <property type="project" value="UniProtKB-KW"/>
</dbReference>